<organism evidence="1 2">
    <name type="scientific">Austropuccinia psidii MF-1</name>
    <dbReference type="NCBI Taxonomy" id="1389203"/>
    <lineage>
        <taxon>Eukaryota</taxon>
        <taxon>Fungi</taxon>
        <taxon>Dikarya</taxon>
        <taxon>Basidiomycota</taxon>
        <taxon>Pucciniomycotina</taxon>
        <taxon>Pucciniomycetes</taxon>
        <taxon>Pucciniales</taxon>
        <taxon>Sphaerophragmiaceae</taxon>
        <taxon>Austropuccinia</taxon>
    </lineage>
</organism>
<dbReference type="EMBL" id="AVOT02006876">
    <property type="protein sequence ID" value="MBW0482644.1"/>
    <property type="molecule type" value="Genomic_DNA"/>
</dbReference>
<dbReference type="AlphaFoldDB" id="A0A9Q3CEM0"/>
<evidence type="ECO:0000313" key="2">
    <source>
        <dbReference type="Proteomes" id="UP000765509"/>
    </source>
</evidence>
<gene>
    <name evidence="1" type="ORF">O181_022359</name>
</gene>
<name>A0A9Q3CEM0_9BASI</name>
<evidence type="ECO:0000313" key="1">
    <source>
        <dbReference type="EMBL" id="MBW0482644.1"/>
    </source>
</evidence>
<sequence length="164" mass="19366">MNHTEKLLHTLPRMSTLLNENEGSRISNPQLFGVENSKLRNKFSISFHTLDPSMGQALLEELPKLKEWPDFSGEGEHDHMGFIGVIDIIKEDFELLERLITERFNTLFTRSAHIWYIKLRQVHGYQSWACRKTQITNRWADYSWILKVETSYEYSKFNGDKCRV</sequence>
<accession>A0A9Q3CEM0</accession>
<reference evidence="1" key="1">
    <citation type="submission" date="2021-03" db="EMBL/GenBank/DDBJ databases">
        <title>Draft genome sequence of rust myrtle Austropuccinia psidii MF-1, a brazilian biotype.</title>
        <authorList>
            <person name="Quecine M.C."/>
            <person name="Pachon D.M.R."/>
            <person name="Bonatelli M.L."/>
            <person name="Correr F.H."/>
            <person name="Franceschini L.M."/>
            <person name="Leite T.F."/>
            <person name="Margarido G.R.A."/>
            <person name="Almeida C.A."/>
            <person name="Ferrarezi J.A."/>
            <person name="Labate C.A."/>
        </authorList>
    </citation>
    <scope>NUCLEOTIDE SEQUENCE</scope>
    <source>
        <strain evidence="1">MF-1</strain>
    </source>
</reference>
<dbReference type="Proteomes" id="UP000765509">
    <property type="component" value="Unassembled WGS sequence"/>
</dbReference>
<protein>
    <submittedName>
        <fullName evidence="1">Uncharacterized protein</fullName>
    </submittedName>
</protein>
<keyword evidence="2" id="KW-1185">Reference proteome</keyword>
<comment type="caution">
    <text evidence="1">The sequence shown here is derived from an EMBL/GenBank/DDBJ whole genome shotgun (WGS) entry which is preliminary data.</text>
</comment>
<proteinExistence type="predicted"/>